<evidence type="ECO:0000256" key="11">
    <source>
        <dbReference type="ARBA" id="ARBA00022833"/>
    </source>
</evidence>
<dbReference type="FunFam" id="3.40.50.10990:FF:000001">
    <property type="entry name" value="Riboflavin biosynthesis protein RibBA"/>
    <property type="match status" value="1"/>
</dbReference>
<dbReference type="EMBL" id="CAEZTU010000012">
    <property type="protein sequence ID" value="CAB4574331.1"/>
    <property type="molecule type" value="Genomic_DNA"/>
</dbReference>
<dbReference type="InterPro" id="IPR000926">
    <property type="entry name" value="RibA"/>
</dbReference>
<dbReference type="InterPro" id="IPR032677">
    <property type="entry name" value="GTP_cyclohydro_II"/>
</dbReference>
<dbReference type="AlphaFoldDB" id="A0A6J6ED17"/>
<comment type="cofactor">
    <cofactor evidence="3">
        <name>Zn(2+)</name>
        <dbReference type="ChEBI" id="CHEBI:29105"/>
    </cofactor>
</comment>
<sequence length="413" mass="44853">MNNKTITFDSIDGAIEDFKKGKPVVVVDDEDRENEGDLIIAGSLITTESMNFIIRNTSGVVCVPMESEDLDRLNLPPMTLVNEDKKGTAFSVSVDASVGITTGISAEDRATTVKVLADRNSKPNDVRKPGHVFPLRAAQGGVLRRAGHTEAGVDLAKLAGLNPVAVICELTEEDGSIRKYESSYRFAKENSLKFISIADLISYRRKNERQVELFSKSKLPTKYGDFTAYGYKSNIDGISHIALVTGEIGNGEDVLVRVHSECLTGDVLGSLRCDCGDQLHLAMKVISEEGRGIILYVRGHEGRSIGLLNKIAAYGLQDKGRDTVEANIELGLPADARDYGTGAQILVDLGVKTMRLLTNNPSKRAGLEGYGLKIVERVALLAKANANNVEYLSTKTNKMGHQIPKESLEAENE</sequence>
<proteinExistence type="inferred from homology"/>
<dbReference type="GO" id="GO:0005829">
    <property type="term" value="C:cytosol"/>
    <property type="evidence" value="ECO:0007669"/>
    <property type="project" value="TreeGrafter"/>
</dbReference>
<dbReference type="NCBIfam" id="NF006803">
    <property type="entry name" value="PRK09311.1"/>
    <property type="match status" value="1"/>
</dbReference>
<dbReference type="FunFam" id="3.90.870.10:FF:000001">
    <property type="entry name" value="Riboflavin biosynthesis protein RibBA"/>
    <property type="match status" value="1"/>
</dbReference>
<dbReference type="Pfam" id="PF00925">
    <property type="entry name" value="GTP_cyclohydro2"/>
    <property type="match status" value="1"/>
</dbReference>
<dbReference type="HAMAP" id="MF_00180">
    <property type="entry name" value="RibB"/>
    <property type="match status" value="1"/>
</dbReference>
<feature type="domain" description="GTP cyclohydrolase II" evidence="18">
    <location>
        <begin position="216"/>
        <end position="378"/>
    </location>
</feature>
<keyword evidence="15" id="KW-0456">Lyase</keyword>
<dbReference type="GO" id="GO:0046872">
    <property type="term" value="F:metal ion binding"/>
    <property type="evidence" value="ECO:0007669"/>
    <property type="project" value="UniProtKB-KW"/>
</dbReference>
<name>A0A6J6ED17_9ZZZZ</name>
<keyword evidence="14" id="KW-0464">Manganese</keyword>
<keyword evidence="10" id="KW-0378">Hydrolase</keyword>
<evidence type="ECO:0000256" key="15">
    <source>
        <dbReference type="ARBA" id="ARBA00023239"/>
    </source>
</evidence>
<evidence type="ECO:0000256" key="6">
    <source>
        <dbReference type="ARBA" id="ARBA00012762"/>
    </source>
</evidence>
<evidence type="ECO:0000256" key="9">
    <source>
        <dbReference type="ARBA" id="ARBA00022741"/>
    </source>
</evidence>
<reference evidence="19" key="1">
    <citation type="submission" date="2020-05" db="EMBL/GenBank/DDBJ databases">
        <authorList>
            <person name="Chiriac C."/>
            <person name="Salcher M."/>
            <person name="Ghai R."/>
            <person name="Kavagutti S V."/>
        </authorList>
    </citation>
    <scope>NUCLEOTIDE SEQUENCE</scope>
</reference>
<keyword evidence="7" id="KW-0686">Riboflavin biosynthesis</keyword>
<organism evidence="19">
    <name type="scientific">freshwater metagenome</name>
    <dbReference type="NCBI Taxonomy" id="449393"/>
    <lineage>
        <taxon>unclassified sequences</taxon>
        <taxon>metagenomes</taxon>
        <taxon>ecological metagenomes</taxon>
    </lineage>
</organism>
<evidence type="ECO:0000256" key="3">
    <source>
        <dbReference type="ARBA" id="ARBA00001947"/>
    </source>
</evidence>
<dbReference type="Gene3D" id="3.90.870.10">
    <property type="entry name" value="DHBP synthase"/>
    <property type="match status" value="1"/>
</dbReference>
<evidence type="ECO:0000256" key="13">
    <source>
        <dbReference type="ARBA" id="ARBA00023134"/>
    </source>
</evidence>
<dbReference type="EC" id="3.5.4.25" evidence="6"/>
<evidence type="ECO:0000256" key="12">
    <source>
        <dbReference type="ARBA" id="ARBA00022842"/>
    </source>
</evidence>
<dbReference type="UniPathway" id="UPA00275">
    <property type="reaction ID" value="UER00400"/>
</dbReference>
<evidence type="ECO:0000256" key="17">
    <source>
        <dbReference type="ARBA" id="ARBA00049295"/>
    </source>
</evidence>
<evidence type="ECO:0000256" key="5">
    <source>
        <dbReference type="ARBA" id="ARBA00005520"/>
    </source>
</evidence>
<dbReference type="GO" id="GO:0009231">
    <property type="term" value="P:riboflavin biosynthetic process"/>
    <property type="evidence" value="ECO:0007669"/>
    <property type="project" value="UniProtKB-UniPathway"/>
</dbReference>
<protein>
    <recommendedName>
        <fullName evidence="6">GTP cyclohydrolase II</fullName>
        <ecNumber evidence="6">3.5.4.25</ecNumber>
    </recommendedName>
</protein>
<keyword evidence="16" id="KW-0511">Multifunctional enzyme</keyword>
<dbReference type="InterPro" id="IPR017945">
    <property type="entry name" value="DHBP_synth_RibB-like_a/b_dom"/>
</dbReference>
<evidence type="ECO:0000259" key="18">
    <source>
        <dbReference type="Pfam" id="PF00925"/>
    </source>
</evidence>
<dbReference type="SUPFAM" id="SSF142695">
    <property type="entry name" value="RibA-like"/>
    <property type="match status" value="1"/>
</dbReference>
<evidence type="ECO:0000256" key="16">
    <source>
        <dbReference type="ARBA" id="ARBA00023268"/>
    </source>
</evidence>
<dbReference type="GO" id="GO:0008686">
    <property type="term" value="F:3,4-dihydroxy-2-butanone-4-phosphate synthase activity"/>
    <property type="evidence" value="ECO:0007669"/>
    <property type="project" value="InterPro"/>
</dbReference>
<dbReference type="HAMAP" id="MF_01283">
    <property type="entry name" value="RibBA"/>
    <property type="match status" value="1"/>
</dbReference>
<dbReference type="NCBIfam" id="TIGR00506">
    <property type="entry name" value="ribB"/>
    <property type="match status" value="1"/>
</dbReference>
<dbReference type="PANTHER" id="PTHR21327">
    <property type="entry name" value="GTP CYCLOHYDROLASE II-RELATED"/>
    <property type="match status" value="1"/>
</dbReference>
<evidence type="ECO:0000313" key="19">
    <source>
        <dbReference type="EMBL" id="CAB4574331.1"/>
    </source>
</evidence>
<gene>
    <name evidence="19" type="ORF">UFOPK1740_00463</name>
</gene>
<dbReference type="Gene3D" id="3.40.50.10990">
    <property type="entry name" value="GTP cyclohydrolase II"/>
    <property type="match status" value="1"/>
</dbReference>
<dbReference type="GO" id="GO:0003935">
    <property type="term" value="F:GTP cyclohydrolase II activity"/>
    <property type="evidence" value="ECO:0007669"/>
    <property type="project" value="UniProtKB-EC"/>
</dbReference>
<dbReference type="GO" id="GO:0005525">
    <property type="term" value="F:GTP binding"/>
    <property type="evidence" value="ECO:0007669"/>
    <property type="project" value="UniProtKB-KW"/>
</dbReference>
<comment type="cofactor">
    <cofactor evidence="1">
        <name>Mn(2+)</name>
        <dbReference type="ChEBI" id="CHEBI:29035"/>
    </cofactor>
</comment>
<evidence type="ECO:0000256" key="1">
    <source>
        <dbReference type="ARBA" id="ARBA00001936"/>
    </source>
</evidence>
<dbReference type="PIRSF" id="PIRSF001259">
    <property type="entry name" value="RibA"/>
    <property type="match status" value="1"/>
</dbReference>
<keyword evidence="13" id="KW-0342">GTP-binding</keyword>
<dbReference type="CDD" id="cd00641">
    <property type="entry name" value="GTP_cyclohydro2"/>
    <property type="match status" value="1"/>
</dbReference>
<dbReference type="NCBIfam" id="NF001591">
    <property type="entry name" value="PRK00393.1"/>
    <property type="match status" value="1"/>
</dbReference>
<keyword evidence="11" id="KW-0862">Zinc</keyword>
<comment type="similarity">
    <text evidence="5">In the N-terminal section; belongs to the DHBP synthase family.</text>
</comment>
<comment type="catalytic activity">
    <reaction evidence="17">
        <text>GTP + 4 H2O = 2,5-diamino-6-hydroxy-4-(5-phosphoribosylamino)-pyrimidine + formate + 2 phosphate + 3 H(+)</text>
        <dbReference type="Rhea" id="RHEA:23704"/>
        <dbReference type="ChEBI" id="CHEBI:15377"/>
        <dbReference type="ChEBI" id="CHEBI:15378"/>
        <dbReference type="ChEBI" id="CHEBI:15740"/>
        <dbReference type="ChEBI" id="CHEBI:37565"/>
        <dbReference type="ChEBI" id="CHEBI:43474"/>
        <dbReference type="ChEBI" id="CHEBI:58614"/>
        <dbReference type="EC" id="3.5.4.25"/>
    </reaction>
</comment>
<comment type="cofactor">
    <cofactor evidence="2">
        <name>Mg(2+)</name>
        <dbReference type="ChEBI" id="CHEBI:18420"/>
    </cofactor>
</comment>
<evidence type="ECO:0000256" key="8">
    <source>
        <dbReference type="ARBA" id="ARBA00022723"/>
    </source>
</evidence>
<keyword evidence="8" id="KW-0479">Metal-binding</keyword>
<dbReference type="SUPFAM" id="SSF55821">
    <property type="entry name" value="YrdC/RibB"/>
    <property type="match status" value="1"/>
</dbReference>
<evidence type="ECO:0000256" key="4">
    <source>
        <dbReference type="ARBA" id="ARBA00004853"/>
    </source>
</evidence>
<dbReference type="InterPro" id="IPR016299">
    <property type="entry name" value="Riboflavin_synth_RibBA"/>
</dbReference>
<dbReference type="InterPro" id="IPR036144">
    <property type="entry name" value="RibA-like_sf"/>
</dbReference>
<keyword evidence="12" id="KW-0460">Magnesium</keyword>
<evidence type="ECO:0000256" key="2">
    <source>
        <dbReference type="ARBA" id="ARBA00001946"/>
    </source>
</evidence>
<evidence type="ECO:0000256" key="10">
    <source>
        <dbReference type="ARBA" id="ARBA00022801"/>
    </source>
</evidence>
<evidence type="ECO:0000256" key="14">
    <source>
        <dbReference type="ARBA" id="ARBA00023211"/>
    </source>
</evidence>
<accession>A0A6J6ED17</accession>
<keyword evidence="9" id="KW-0547">Nucleotide-binding</keyword>
<dbReference type="Pfam" id="PF00926">
    <property type="entry name" value="DHBP_synthase"/>
    <property type="match status" value="1"/>
</dbReference>
<comment type="pathway">
    <text evidence="4">Cofactor biosynthesis; riboflavin biosynthesis; 5-amino-6-(D-ribitylamino)uracil from GTP: step 1/4.</text>
</comment>
<dbReference type="PANTHER" id="PTHR21327:SF18">
    <property type="entry name" value="3,4-DIHYDROXY-2-BUTANONE 4-PHOSPHATE SYNTHASE"/>
    <property type="match status" value="1"/>
</dbReference>
<dbReference type="InterPro" id="IPR000422">
    <property type="entry name" value="DHBP_synthase_RibB"/>
</dbReference>
<dbReference type="HAMAP" id="MF_00179">
    <property type="entry name" value="RibA"/>
    <property type="match status" value="1"/>
</dbReference>
<dbReference type="NCBIfam" id="TIGR00505">
    <property type="entry name" value="ribA"/>
    <property type="match status" value="1"/>
</dbReference>
<evidence type="ECO:0000256" key="7">
    <source>
        <dbReference type="ARBA" id="ARBA00022619"/>
    </source>
</evidence>